<evidence type="ECO:0000256" key="1">
    <source>
        <dbReference type="SAM" id="MobiDB-lite"/>
    </source>
</evidence>
<evidence type="ECO:0000259" key="2">
    <source>
        <dbReference type="PROSITE" id="PS50191"/>
    </source>
</evidence>
<dbReference type="SMART" id="SM00516">
    <property type="entry name" value="SEC14"/>
    <property type="match status" value="1"/>
</dbReference>
<dbReference type="Pfam" id="PF03765">
    <property type="entry name" value="CRAL_TRIO_N"/>
    <property type="match status" value="1"/>
</dbReference>
<evidence type="ECO:0000313" key="4">
    <source>
        <dbReference type="Proteomes" id="UP001217089"/>
    </source>
</evidence>
<dbReference type="CDD" id="cd00170">
    <property type="entry name" value="SEC14"/>
    <property type="match status" value="1"/>
</dbReference>
<dbReference type="InterPro" id="IPR011074">
    <property type="entry name" value="CRAL/TRIO_N_dom"/>
</dbReference>
<name>A0ABQ9EE98_TEGGR</name>
<dbReference type="Pfam" id="PF00650">
    <property type="entry name" value="CRAL_TRIO"/>
    <property type="match status" value="1"/>
</dbReference>
<dbReference type="Gene3D" id="3.40.525.10">
    <property type="entry name" value="CRAL-TRIO lipid binding domain"/>
    <property type="match status" value="1"/>
</dbReference>
<protein>
    <recommendedName>
        <fullName evidence="2">CRAL-TRIO domain-containing protein</fullName>
    </recommendedName>
</protein>
<dbReference type="EMBL" id="JARBDR010000917">
    <property type="protein sequence ID" value="KAJ8302924.1"/>
    <property type="molecule type" value="Genomic_DNA"/>
</dbReference>
<sequence>MTSMEQKIAELRKRMRDVTPLDDEENFFTSDETLARFLKSRDWNLDEAERMLKATVEYRRETRPLRLDCEWCHKRPGFHSMRQIGFDESGRPVMYSNFMQTSTHKNSLDDSITHCTYLIEQAKKTMKPGVTTWVFIIDCTGMTLQSCNPKLGYGVTQIMSNHYPERLGLVICLNHSPVFHGVWKAIKVFLHPNTVSKMKLVRSKSRILSTFQKYFPDELTNWLMDEIRLNKTKPLPKAQQEFWNKPAELSAHDPRGCPSYVKDFIEPFLHKSQSKDRLNVHIPHPNIVDSIEKRVTAVTLSPEEARELAKARAVTMETGGSESDDENYEIEISEEFQIPKGANKLPVSDMLS</sequence>
<feature type="region of interest" description="Disordered" evidence="1">
    <location>
        <begin position="313"/>
        <end position="335"/>
    </location>
</feature>
<dbReference type="PROSITE" id="PS50191">
    <property type="entry name" value="CRAL_TRIO"/>
    <property type="match status" value="1"/>
</dbReference>
<dbReference type="InterPro" id="IPR036865">
    <property type="entry name" value="CRAL-TRIO_dom_sf"/>
</dbReference>
<dbReference type="InterPro" id="IPR001251">
    <property type="entry name" value="CRAL-TRIO_dom"/>
</dbReference>
<feature type="compositionally biased region" description="Acidic residues" evidence="1">
    <location>
        <begin position="322"/>
        <end position="334"/>
    </location>
</feature>
<dbReference type="Proteomes" id="UP001217089">
    <property type="component" value="Unassembled WGS sequence"/>
</dbReference>
<proteinExistence type="predicted"/>
<gene>
    <name evidence="3" type="ORF">KUTeg_019320</name>
</gene>
<keyword evidence="4" id="KW-1185">Reference proteome</keyword>
<feature type="domain" description="CRAL-TRIO" evidence="2">
    <location>
        <begin position="84"/>
        <end position="237"/>
    </location>
</feature>
<dbReference type="PANTHER" id="PTHR45824">
    <property type="entry name" value="GH16843P"/>
    <property type="match status" value="1"/>
</dbReference>
<comment type="caution">
    <text evidence="3">The sequence shown here is derived from an EMBL/GenBank/DDBJ whole genome shotgun (WGS) entry which is preliminary data.</text>
</comment>
<dbReference type="InterPro" id="IPR052578">
    <property type="entry name" value="PI_Transfer_CRAL-TRIO"/>
</dbReference>
<dbReference type="SMART" id="SM01100">
    <property type="entry name" value="CRAL_TRIO_N"/>
    <property type="match status" value="1"/>
</dbReference>
<evidence type="ECO:0000313" key="3">
    <source>
        <dbReference type="EMBL" id="KAJ8302924.1"/>
    </source>
</evidence>
<dbReference type="SUPFAM" id="SSF46938">
    <property type="entry name" value="CRAL/TRIO N-terminal domain"/>
    <property type="match status" value="1"/>
</dbReference>
<dbReference type="SUPFAM" id="SSF52087">
    <property type="entry name" value="CRAL/TRIO domain"/>
    <property type="match status" value="1"/>
</dbReference>
<organism evidence="3 4">
    <name type="scientific">Tegillarca granosa</name>
    <name type="common">Malaysian cockle</name>
    <name type="synonym">Anadara granosa</name>
    <dbReference type="NCBI Taxonomy" id="220873"/>
    <lineage>
        <taxon>Eukaryota</taxon>
        <taxon>Metazoa</taxon>
        <taxon>Spiralia</taxon>
        <taxon>Lophotrochozoa</taxon>
        <taxon>Mollusca</taxon>
        <taxon>Bivalvia</taxon>
        <taxon>Autobranchia</taxon>
        <taxon>Pteriomorphia</taxon>
        <taxon>Arcoida</taxon>
        <taxon>Arcoidea</taxon>
        <taxon>Arcidae</taxon>
        <taxon>Tegillarca</taxon>
    </lineage>
</organism>
<dbReference type="PANTHER" id="PTHR45824:SF29">
    <property type="entry name" value="GH16843P"/>
    <property type="match status" value="1"/>
</dbReference>
<reference evidence="3 4" key="1">
    <citation type="submission" date="2022-12" db="EMBL/GenBank/DDBJ databases">
        <title>Chromosome-level genome of Tegillarca granosa.</title>
        <authorList>
            <person name="Kim J."/>
        </authorList>
    </citation>
    <scope>NUCLEOTIDE SEQUENCE [LARGE SCALE GENOMIC DNA]</scope>
    <source>
        <strain evidence="3">Teg-2019</strain>
        <tissue evidence="3">Adductor muscle</tissue>
    </source>
</reference>
<dbReference type="InterPro" id="IPR036273">
    <property type="entry name" value="CRAL/TRIO_N_dom_sf"/>
</dbReference>
<accession>A0ABQ9EE98</accession>